<comment type="caution">
    <text evidence="2">The sequence shown here is derived from an EMBL/GenBank/DDBJ whole genome shotgun (WGS) entry which is preliminary data.</text>
</comment>
<accession>A0AA40GD72</accession>
<feature type="non-terminal residue" evidence="2">
    <location>
        <position position="1"/>
    </location>
</feature>
<evidence type="ECO:0000256" key="1">
    <source>
        <dbReference type="SAM" id="MobiDB-lite"/>
    </source>
</evidence>
<feature type="region of interest" description="Disordered" evidence="1">
    <location>
        <begin position="70"/>
        <end position="104"/>
    </location>
</feature>
<feature type="region of interest" description="Disordered" evidence="1">
    <location>
        <begin position="1"/>
        <end position="21"/>
    </location>
</feature>
<dbReference type="EMBL" id="JAHYIQ010000001">
    <property type="protein sequence ID" value="KAK1135547.1"/>
    <property type="molecule type" value="Genomic_DNA"/>
</dbReference>
<evidence type="ECO:0000313" key="2">
    <source>
        <dbReference type="EMBL" id="KAK1135547.1"/>
    </source>
</evidence>
<feature type="compositionally biased region" description="Basic and acidic residues" evidence="1">
    <location>
        <begin position="1"/>
        <end position="11"/>
    </location>
</feature>
<organism evidence="2 3">
    <name type="scientific">Melipona bicolor</name>
    <dbReference type="NCBI Taxonomy" id="60889"/>
    <lineage>
        <taxon>Eukaryota</taxon>
        <taxon>Metazoa</taxon>
        <taxon>Ecdysozoa</taxon>
        <taxon>Arthropoda</taxon>
        <taxon>Hexapoda</taxon>
        <taxon>Insecta</taxon>
        <taxon>Pterygota</taxon>
        <taxon>Neoptera</taxon>
        <taxon>Endopterygota</taxon>
        <taxon>Hymenoptera</taxon>
        <taxon>Apocrita</taxon>
        <taxon>Aculeata</taxon>
        <taxon>Apoidea</taxon>
        <taxon>Anthophila</taxon>
        <taxon>Apidae</taxon>
        <taxon>Melipona</taxon>
    </lineage>
</organism>
<reference evidence="2" key="1">
    <citation type="submission" date="2021-10" db="EMBL/GenBank/DDBJ databases">
        <title>Melipona bicolor Genome sequencing and assembly.</title>
        <authorList>
            <person name="Araujo N.S."/>
            <person name="Arias M.C."/>
        </authorList>
    </citation>
    <scope>NUCLEOTIDE SEQUENCE</scope>
    <source>
        <strain evidence="2">USP_2M_L1-L4_2017</strain>
        <tissue evidence="2">Whole body</tissue>
    </source>
</reference>
<proteinExistence type="predicted"/>
<keyword evidence="3" id="KW-1185">Reference proteome</keyword>
<name>A0AA40GD72_9HYME</name>
<protein>
    <submittedName>
        <fullName evidence="2">Uncharacterized protein</fullName>
    </submittedName>
</protein>
<gene>
    <name evidence="2" type="ORF">K0M31_000133</name>
</gene>
<sequence length="129" mass="14437">LLDSKLENLKNRERRSSKRDPIVNRRVYDNAVFIAIPPSKARQQRAFLSEYSSGERAREDIGIIASSENSKSTRELVLRPHSSPGDYIFPGSRPSTAQTPDARRGMLSERIAAATNRGEIFDPTGKSHL</sequence>
<dbReference type="AlphaFoldDB" id="A0AA40GD72"/>
<dbReference type="Proteomes" id="UP001177670">
    <property type="component" value="Unassembled WGS sequence"/>
</dbReference>
<evidence type="ECO:0000313" key="3">
    <source>
        <dbReference type="Proteomes" id="UP001177670"/>
    </source>
</evidence>